<gene>
    <name evidence="2" type="ORF">OJ254_02165</name>
</gene>
<evidence type="ECO:0000256" key="1">
    <source>
        <dbReference type="SAM" id="MobiDB-lite"/>
    </source>
</evidence>
<reference evidence="2" key="1">
    <citation type="submission" date="2022-11" db="EMBL/GenBank/DDBJ databases">
        <title>Identification and genomic analyses of a novel endophytic actinobacterium Streptomyces endophytica sp. nov. with potential for biocontrol of Yam anthracnose.</title>
        <authorList>
            <person name="Huang X."/>
        </authorList>
    </citation>
    <scope>NUCLEOTIDE SEQUENCE</scope>
    <source>
        <strain evidence="2">HNM0140</strain>
    </source>
</reference>
<feature type="compositionally biased region" description="Low complexity" evidence="1">
    <location>
        <begin position="10"/>
        <end position="23"/>
    </location>
</feature>
<feature type="region of interest" description="Disordered" evidence="1">
    <location>
        <begin position="1"/>
        <end position="23"/>
    </location>
</feature>
<evidence type="ECO:0000313" key="2">
    <source>
        <dbReference type="EMBL" id="UZJ29500.1"/>
    </source>
</evidence>
<evidence type="ECO:0000313" key="3">
    <source>
        <dbReference type="Proteomes" id="UP001164959"/>
    </source>
</evidence>
<dbReference type="RefSeq" id="WP_265361014.1">
    <property type="nucleotide sequence ID" value="NZ_CP110636.1"/>
</dbReference>
<protein>
    <recommendedName>
        <fullName evidence="4">ABC transporter permease</fullName>
    </recommendedName>
</protein>
<dbReference type="Proteomes" id="UP001164959">
    <property type="component" value="Chromosome"/>
</dbReference>
<evidence type="ECO:0008006" key="4">
    <source>
        <dbReference type="Google" id="ProtNLM"/>
    </source>
</evidence>
<accession>A0ABY6P800</accession>
<keyword evidence="3" id="KW-1185">Reference proteome</keyword>
<dbReference type="EMBL" id="CP110636">
    <property type="protein sequence ID" value="UZJ29500.1"/>
    <property type="molecule type" value="Genomic_DNA"/>
</dbReference>
<organism evidence="2 3">
    <name type="scientific">Streptomyces endophytica</name>
    <dbReference type="NCBI Taxonomy" id="2991496"/>
    <lineage>
        <taxon>Bacteria</taxon>
        <taxon>Bacillati</taxon>
        <taxon>Actinomycetota</taxon>
        <taxon>Actinomycetes</taxon>
        <taxon>Kitasatosporales</taxon>
        <taxon>Streptomycetaceae</taxon>
        <taxon>Streptomyces</taxon>
    </lineage>
</organism>
<proteinExistence type="predicted"/>
<name>A0ABY6P800_9ACTN</name>
<feature type="region of interest" description="Disordered" evidence="1">
    <location>
        <begin position="45"/>
        <end position="72"/>
    </location>
</feature>
<sequence length="149" mass="15427">MAVRPGTGGARAAAVSRTADAASTGTALRELTAAVRTLRDQLRLRLQGADGGRGEPGRGDPAGSSGGRGLEELETLEEFEALEELEVLEAELAGHIADFERTSRVRRAELSRLRAELESAISAAAPGERGAGAADAAGVVRDLSRRLAP</sequence>